<sequence length="132" mass="14502">MTSSTFPFAQSRLKTQHHVHVFIILYPSSQHDLFVSLVLPLMSEVPWPSLPLKTTTCNFIHPSKLSPMSLSHPSIDADAGVKLDVPCQKVEKPAPLKSGDADAEIKLDVPCEKVEKPAPLKSGFRGPFYPPS</sequence>
<organism evidence="1 2">
    <name type="scientific">Diphasiastrum complanatum</name>
    <name type="common">Issler's clubmoss</name>
    <name type="synonym">Lycopodium complanatum</name>
    <dbReference type="NCBI Taxonomy" id="34168"/>
    <lineage>
        <taxon>Eukaryota</taxon>
        <taxon>Viridiplantae</taxon>
        <taxon>Streptophyta</taxon>
        <taxon>Embryophyta</taxon>
        <taxon>Tracheophyta</taxon>
        <taxon>Lycopodiopsida</taxon>
        <taxon>Lycopodiales</taxon>
        <taxon>Lycopodiaceae</taxon>
        <taxon>Lycopodioideae</taxon>
        <taxon>Diphasiastrum</taxon>
    </lineage>
</organism>
<name>A0ACC2DC06_DIPCM</name>
<evidence type="ECO:0000313" key="2">
    <source>
        <dbReference type="Proteomes" id="UP001162992"/>
    </source>
</evidence>
<keyword evidence="2" id="KW-1185">Reference proteome</keyword>
<reference evidence="2" key="1">
    <citation type="journal article" date="2024" name="Proc. Natl. Acad. Sci. U.S.A.">
        <title>Extraordinary preservation of gene collinearity over three hundred million years revealed in homosporous lycophytes.</title>
        <authorList>
            <person name="Li C."/>
            <person name="Wickell D."/>
            <person name="Kuo L.Y."/>
            <person name="Chen X."/>
            <person name="Nie B."/>
            <person name="Liao X."/>
            <person name="Peng D."/>
            <person name="Ji J."/>
            <person name="Jenkins J."/>
            <person name="Williams M."/>
            <person name="Shu S."/>
            <person name="Plott C."/>
            <person name="Barry K."/>
            <person name="Rajasekar S."/>
            <person name="Grimwood J."/>
            <person name="Han X."/>
            <person name="Sun S."/>
            <person name="Hou Z."/>
            <person name="He W."/>
            <person name="Dai G."/>
            <person name="Sun C."/>
            <person name="Schmutz J."/>
            <person name="Leebens-Mack J.H."/>
            <person name="Li F.W."/>
            <person name="Wang L."/>
        </authorList>
    </citation>
    <scope>NUCLEOTIDE SEQUENCE [LARGE SCALE GENOMIC DNA]</scope>
    <source>
        <strain evidence="2">cv. PW_Plant_1</strain>
    </source>
</reference>
<comment type="caution">
    <text evidence="1">The sequence shown here is derived from an EMBL/GenBank/DDBJ whole genome shotgun (WGS) entry which is preliminary data.</text>
</comment>
<dbReference type="Proteomes" id="UP001162992">
    <property type="component" value="Chromosome 6"/>
</dbReference>
<accession>A0ACC2DC06</accession>
<evidence type="ECO:0000313" key="1">
    <source>
        <dbReference type="EMBL" id="KAJ7551772.1"/>
    </source>
</evidence>
<proteinExistence type="predicted"/>
<protein>
    <submittedName>
        <fullName evidence="1">Uncharacterized protein</fullName>
    </submittedName>
</protein>
<gene>
    <name evidence="1" type="ORF">O6H91_06G028000</name>
</gene>
<dbReference type="EMBL" id="CM055097">
    <property type="protein sequence ID" value="KAJ7551772.1"/>
    <property type="molecule type" value="Genomic_DNA"/>
</dbReference>